<feature type="transmembrane region" description="Helical" evidence="7">
    <location>
        <begin position="32"/>
        <end position="52"/>
    </location>
</feature>
<evidence type="ECO:0000256" key="5">
    <source>
        <dbReference type="ARBA" id="ARBA00022989"/>
    </source>
</evidence>
<dbReference type="EMBL" id="JBHSZV010000033">
    <property type="protein sequence ID" value="MFC7062822.1"/>
    <property type="molecule type" value="Genomic_DNA"/>
</dbReference>
<comment type="subcellular location">
    <subcellularLocation>
        <location evidence="1">Cell membrane</location>
        <topology evidence="1">Multi-pass membrane protein</topology>
    </subcellularLocation>
</comment>
<evidence type="ECO:0000256" key="3">
    <source>
        <dbReference type="ARBA" id="ARBA00022475"/>
    </source>
</evidence>
<feature type="transmembrane region" description="Helical" evidence="7">
    <location>
        <begin position="58"/>
        <end position="78"/>
    </location>
</feature>
<dbReference type="PANTHER" id="PTHR34582">
    <property type="entry name" value="UPF0702 TRANSMEMBRANE PROTEIN YCAP"/>
    <property type="match status" value="1"/>
</dbReference>
<evidence type="ECO:0000259" key="9">
    <source>
        <dbReference type="Pfam" id="PF20730"/>
    </source>
</evidence>
<evidence type="ECO:0000256" key="7">
    <source>
        <dbReference type="SAM" id="Phobius"/>
    </source>
</evidence>
<evidence type="ECO:0000313" key="10">
    <source>
        <dbReference type="EMBL" id="MFC7062822.1"/>
    </source>
</evidence>
<evidence type="ECO:0000256" key="1">
    <source>
        <dbReference type="ARBA" id="ARBA00004651"/>
    </source>
</evidence>
<dbReference type="Proteomes" id="UP001596410">
    <property type="component" value="Unassembled WGS sequence"/>
</dbReference>
<evidence type="ECO:0000259" key="8">
    <source>
        <dbReference type="Pfam" id="PF04239"/>
    </source>
</evidence>
<organism evidence="10 11">
    <name type="scientific">Halobacillus seohaensis</name>
    <dbReference type="NCBI Taxonomy" id="447421"/>
    <lineage>
        <taxon>Bacteria</taxon>
        <taxon>Bacillati</taxon>
        <taxon>Bacillota</taxon>
        <taxon>Bacilli</taxon>
        <taxon>Bacillales</taxon>
        <taxon>Bacillaceae</taxon>
        <taxon>Halobacillus</taxon>
    </lineage>
</organism>
<feature type="domain" description="YetF C-terminal" evidence="8">
    <location>
        <begin position="81"/>
        <end position="214"/>
    </location>
</feature>
<keyword evidence="4 7" id="KW-0812">Transmembrane</keyword>
<keyword evidence="3" id="KW-1003">Cell membrane</keyword>
<reference evidence="11" key="1">
    <citation type="journal article" date="2019" name="Int. J. Syst. Evol. Microbiol.">
        <title>The Global Catalogue of Microorganisms (GCM) 10K type strain sequencing project: providing services to taxonomists for standard genome sequencing and annotation.</title>
        <authorList>
            <consortium name="The Broad Institute Genomics Platform"/>
            <consortium name="The Broad Institute Genome Sequencing Center for Infectious Disease"/>
            <person name="Wu L."/>
            <person name="Ma J."/>
        </authorList>
    </citation>
    <scope>NUCLEOTIDE SEQUENCE [LARGE SCALE GENOMIC DNA]</scope>
    <source>
        <strain evidence="11">CGMCC 4.1621</strain>
    </source>
</reference>
<sequence length="228" mass="25402">MDYLRIGIESLFGFGALFVLTKVLGKSQITQITAFDFIAALVLGELVGNALYDKEVGIGQIAFAVFLWGLLIFVTETFTEKFKGSRKLLEGSPSIVINQGQIDYEQLKSSKLDINQLQHLLRSKDVFSIKDVQFAVLETDGTISVMKKSASVTPTRGDMNLPLPPVALPRVLISDGEVLWDNLNELGYDKNWLIAELHTQNYDDIEDVFIGEYTPGEQLFVMGYGRAE</sequence>
<evidence type="ECO:0000256" key="6">
    <source>
        <dbReference type="ARBA" id="ARBA00023136"/>
    </source>
</evidence>
<dbReference type="Pfam" id="PF04239">
    <property type="entry name" value="DUF421"/>
    <property type="match status" value="1"/>
</dbReference>
<keyword evidence="5 7" id="KW-1133">Transmembrane helix</keyword>
<dbReference type="Gene3D" id="3.30.240.20">
    <property type="entry name" value="bsu07140 like domains"/>
    <property type="match status" value="2"/>
</dbReference>
<comment type="caution">
    <text evidence="10">The sequence shown here is derived from an EMBL/GenBank/DDBJ whole genome shotgun (WGS) entry which is preliminary data.</text>
</comment>
<feature type="domain" description="YetF-like N-terminal transmembrane" evidence="9">
    <location>
        <begin position="3"/>
        <end position="76"/>
    </location>
</feature>
<proteinExistence type="inferred from homology"/>
<feature type="transmembrane region" description="Helical" evidence="7">
    <location>
        <begin position="6"/>
        <end position="25"/>
    </location>
</feature>
<accession>A0ABW2EQL2</accession>
<evidence type="ECO:0000256" key="4">
    <source>
        <dbReference type="ARBA" id="ARBA00022692"/>
    </source>
</evidence>
<dbReference type="InterPro" id="IPR023090">
    <property type="entry name" value="UPF0702_alpha/beta_dom_sf"/>
</dbReference>
<dbReference type="RefSeq" id="WP_204710606.1">
    <property type="nucleotide sequence ID" value="NZ_JBHSZV010000033.1"/>
</dbReference>
<evidence type="ECO:0000313" key="11">
    <source>
        <dbReference type="Proteomes" id="UP001596410"/>
    </source>
</evidence>
<evidence type="ECO:0000256" key="2">
    <source>
        <dbReference type="ARBA" id="ARBA00006448"/>
    </source>
</evidence>
<gene>
    <name evidence="10" type="ORF">ACFQIC_13335</name>
</gene>
<name>A0ABW2EQL2_9BACI</name>
<dbReference type="Pfam" id="PF20730">
    <property type="entry name" value="YetF_N"/>
    <property type="match status" value="1"/>
</dbReference>
<keyword evidence="11" id="KW-1185">Reference proteome</keyword>
<protein>
    <submittedName>
        <fullName evidence="10">DUF421 domain-containing protein</fullName>
    </submittedName>
</protein>
<dbReference type="InterPro" id="IPR048454">
    <property type="entry name" value="YetF_N"/>
</dbReference>
<keyword evidence="6 7" id="KW-0472">Membrane</keyword>
<dbReference type="InterPro" id="IPR007353">
    <property type="entry name" value="DUF421"/>
</dbReference>
<dbReference type="PANTHER" id="PTHR34582:SF5">
    <property type="entry name" value="UPF0702 TRANSMEMBRANE PROTEIN YETF"/>
    <property type="match status" value="1"/>
</dbReference>
<comment type="similarity">
    <text evidence="2">Belongs to the UPF0702 family.</text>
</comment>